<dbReference type="EMBL" id="CACVAZ010000171">
    <property type="protein sequence ID" value="CAA6824019.1"/>
    <property type="molecule type" value="Genomic_DNA"/>
</dbReference>
<dbReference type="InterPro" id="IPR036188">
    <property type="entry name" value="FAD/NAD-bd_sf"/>
</dbReference>
<evidence type="ECO:0000259" key="7">
    <source>
        <dbReference type="Pfam" id="PF05199"/>
    </source>
</evidence>
<evidence type="ECO:0000256" key="1">
    <source>
        <dbReference type="ARBA" id="ARBA00001974"/>
    </source>
</evidence>
<dbReference type="Pfam" id="PF05199">
    <property type="entry name" value="GMC_oxred_C"/>
    <property type="match status" value="1"/>
</dbReference>
<organism evidence="8">
    <name type="scientific">uncultured Sulfurovum sp</name>
    <dbReference type="NCBI Taxonomy" id="269237"/>
    <lineage>
        <taxon>Bacteria</taxon>
        <taxon>Pseudomonadati</taxon>
        <taxon>Campylobacterota</taxon>
        <taxon>Epsilonproteobacteria</taxon>
        <taxon>Campylobacterales</taxon>
        <taxon>Sulfurovaceae</taxon>
        <taxon>Sulfurovum</taxon>
        <taxon>environmental samples</taxon>
    </lineage>
</organism>
<accession>A0A6S6UBA0</accession>
<name>A0A6S6UBA0_9BACT</name>
<dbReference type="SUPFAM" id="SSF54373">
    <property type="entry name" value="FAD-linked reductases, C-terminal domain"/>
    <property type="match status" value="1"/>
</dbReference>
<dbReference type="PANTHER" id="PTHR42784">
    <property type="entry name" value="PYRANOSE 2-OXIDASE"/>
    <property type="match status" value="1"/>
</dbReference>
<keyword evidence="4" id="KW-0274">FAD</keyword>
<dbReference type="InterPro" id="IPR007867">
    <property type="entry name" value="GMC_OxRtase_C"/>
</dbReference>
<dbReference type="AlphaFoldDB" id="A0A6S6UBA0"/>
<evidence type="ECO:0000256" key="5">
    <source>
        <dbReference type="ARBA" id="ARBA00023002"/>
    </source>
</evidence>
<feature type="domain" description="Glucose-methanol-choline oxidoreductase C-terminal" evidence="7">
    <location>
        <begin position="421"/>
        <end position="539"/>
    </location>
</feature>
<feature type="domain" description="Glucose-methanol-choline oxidoreductase N-terminal" evidence="6">
    <location>
        <begin position="80"/>
        <end position="317"/>
    </location>
</feature>
<evidence type="ECO:0000256" key="2">
    <source>
        <dbReference type="ARBA" id="ARBA00010790"/>
    </source>
</evidence>
<keyword evidence="5" id="KW-0560">Oxidoreductase</keyword>
<proteinExistence type="inferred from homology"/>
<reference evidence="8" key="1">
    <citation type="submission" date="2020-01" db="EMBL/GenBank/DDBJ databases">
        <authorList>
            <person name="Meier V. D."/>
            <person name="Meier V D."/>
        </authorList>
    </citation>
    <scope>NUCLEOTIDE SEQUENCE</scope>
    <source>
        <strain evidence="8">HLG_WM_MAG_02</strain>
    </source>
</reference>
<dbReference type="GO" id="GO:0050660">
    <property type="term" value="F:flavin adenine dinucleotide binding"/>
    <property type="evidence" value="ECO:0007669"/>
    <property type="project" value="InterPro"/>
</dbReference>
<dbReference type="GO" id="GO:0016614">
    <property type="term" value="F:oxidoreductase activity, acting on CH-OH group of donors"/>
    <property type="evidence" value="ECO:0007669"/>
    <property type="project" value="InterPro"/>
</dbReference>
<evidence type="ECO:0000313" key="8">
    <source>
        <dbReference type="EMBL" id="CAA6824019.1"/>
    </source>
</evidence>
<evidence type="ECO:0000256" key="3">
    <source>
        <dbReference type="ARBA" id="ARBA00022630"/>
    </source>
</evidence>
<dbReference type="InterPro" id="IPR000172">
    <property type="entry name" value="GMC_OxRdtase_N"/>
</dbReference>
<dbReference type="Pfam" id="PF00732">
    <property type="entry name" value="GMC_oxred_N"/>
    <property type="match status" value="1"/>
</dbReference>
<gene>
    <name evidence="8" type="ORF">HELGO_WM22828</name>
</gene>
<comment type="similarity">
    <text evidence="2">Belongs to the GMC oxidoreductase family.</text>
</comment>
<keyword evidence="3" id="KW-0285">Flavoprotein</keyword>
<dbReference type="SUPFAM" id="SSF51905">
    <property type="entry name" value="FAD/NAD(P)-binding domain"/>
    <property type="match status" value="1"/>
</dbReference>
<evidence type="ECO:0000259" key="6">
    <source>
        <dbReference type="Pfam" id="PF00732"/>
    </source>
</evidence>
<dbReference type="Gene3D" id="3.50.50.60">
    <property type="entry name" value="FAD/NAD(P)-binding domain"/>
    <property type="match status" value="2"/>
</dbReference>
<dbReference type="PANTHER" id="PTHR42784:SF1">
    <property type="entry name" value="PYRANOSE 2-OXIDASE"/>
    <property type="match status" value="1"/>
</dbReference>
<comment type="cofactor">
    <cofactor evidence="1">
        <name>FAD</name>
        <dbReference type="ChEBI" id="CHEBI:57692"/>
    </cofactor>
</comment>
<evidence type="ECO:0000256" key="4">
    <source>
        <dbReference type="ARBA" id="ARBA00022827"/>
    </source>
</evidence>
<protein>
    <submittedName>
        <fullName evidence="8">Glucose-methanol-choline (GMC) oxidoreductase:NAD binding site</fullName>
    </submittedName>
</protein>
<dbReference type="InterPro" id="IPR051473">
    <property type="entry name" value="P2Ox-like"/>
</dbReference>
<sequence>MIYDVCIIGTGAGASGVAHKLVEAGMNVVMLERGGFYKEEDFSKDEIAYCKREIVTPSFKEAYHTLESYSNGEWKKRSTRDTESTFFNGNIVGGSSNFMSGYFHRMKPKDFKLKSTYGTIEGANVVDWVSNYEEFEPYFEEVERLVGVSGEVTPFKHHEPRSTKTFPFPALDEHPISAKIDDACHKLGYVPYKTPRAILSKPKGERANCYYSNYCGSYGCSSGAKGSARASLLQPLLKRKNLTIITHAFVKQLAEENRKVSEAVYVDTKTKEEHRVKAKLFIVAGQAVESSRLLLNSKSKNFPNGLANNANQVGKNLLFSAGGIGSGQFDENSMALKELMVEGKFVNRSLCDWYFYEENNKEVKGGIVDFLFEHANPMTQATKQRFDNGKLLWGKELQEKIYHKLKKTKQLNFEVFNDWLPTDNCFVSVDEKYKDIYGVPVANIRTGAHKRDLEVAEYLAKKAENVLKEMGAKDVSSSMSSAPPPNLQAGGCRFGDDPQTSVLNKYCQAHEVSNLFVTDGSFMPTGGSVTYTWTIYANAFRVGDYLVKNQEAWL</sequence>